<evidence type="ECO:0008006" key="3">
    <source>
        <dbReference type="Google" id="ProtNLM"/>
    </source>
</evidence>
<proteinExistence type="predicted"/>
<dbReference type="EMBL" id="JRZE01000002">
    <property type="protein sequence ID" value="KHF45614.1"/>
    <property type="molecule type" value="Genomic_DNA"/>
</dbReference>
<dbReference type="OMA" id="HNTEADQ"/>
<dbReference type="SUPFAM" id="SSF53335">
    <property type="entry name" value="S-adenosyl-L-methionine-dependent methyltransferases"/>
    <property type="match status" value="1"/>
</dbReference>
<comment type="caution">
    <text evidence="1">The sequence shown here is derived from an EMBL/GenBank/DDBJ whole genome shotgun (WGS) entry which is preliminary data.</text>
</comment>
<dbReference type="InterPro" id="IPR006764">
    <property type="entry name" value="SAM_dep_MeTrfase_SAV2177_type"/>
</dbReference>
<dbReference type="OrthoDB" id="3607322at2"/>
<evidence type="ECO:0000313" key="1">
    <source>
        <dbReference type="EMBL" id="KHF45614.1"/>
    </source>
</evidence>
<dbReference type="RefSeq" id="WP_012796322.1">
    <property type="nucleotide sequence ID" value="NZ_FOWS01000005.1"/>
</dbReference>
<gene>
    <name evidence="1" type="ORF">MINT15_08310</name>
</gene>
<dbReference type="PIRSF" id="PIRSF017393">
    <property type="entry name" value="MTase_SAV2177"/>
    <property type="match status" value="1"/>
</dbReference>
<dbReference type="AlphaFoldDB" id="A0A837DH16"/>
<sequence>MAVPQQAADSGGPDSPVLPNIARIRNFWLNGSRHNDDDREMAQRIELCGPHIPYLVRAQRSLVRRQVRYLVTHGITQFLDLGSGLPESDYVHHVAQRLDPTCRVVYVDVDASIETDSKELVAGADNTAFVVADCRDVDGVLEHPEVRVICDTSRPFAVLMTELLLHIPDEEDPAGLVASYVDAMPSGSYLAISHFGEDDRVLEGFQIFEGLRFGRFPAVSLRSREQVEKLFAGLALVDPGVVPVPLWRPEPDDEVLRNPSEVRMYTGLGRKD</sequence>
<dbReference type="Proteomes" id="UP000030848">
    <property type="component" value="Unassembled WGS sequence"/>
</dbReference>
<accession>A0A837DH16</accession>
<dbReference type="InterPro" id="IPR029063">
    <property type="entry name" value="SAM-dependent_MTases_sf"/>
</dbReference>
<protein>
    <recommendedName>
        <fullName evidence="3">S-adenosyl methyltransferase</fullName>
    </recommendedName>
</protein>
<evidence type="ECO:0000313" key="2">
    <source>
        <dbReference type="Proteomes" id="UP000030848"/>
    </source>
</evidence>
<dbReference type="Gene3D" id="3.40.50.150">
    <property type="entry name" value="Vaccinia Virus protein VP39"/>
    <property type="match status" value="1"/>
</dbReference>
<dbReference type="Pfam" id="PF04672">
    <property type="entry name" value="Methyltransf_19"/>
    <property type="match status" value="1"/>
</dbReference>
<reference evidence="1 2" key="1">
    <citation type="submission" date="2014-10" db="EMBL/GenBank/DDBJ databases">
        <title>Genome sequence of Micropolyspora internatus JCM3315.</title>
        <authorList>
            <person name="Shin S.-K."/>
            <person name="Yi H."/>
        </authorList>
    </citation>
    <scope>NUCLEOTIDE SEQUENCE [LARGE SCALE GENOMIC DNA]</scope>
    <source>
        <strain evidence="1 2">JCM 3315</strain>
    </source>
</reference>
<organism evidence="1 2">
    <name type="scientific">Saccharomonospora viridis</name>
    <dbReference type="NCBI Taxonomy" id="1852"/>
    <lineage>
        <taxon>Bacteria</taxon>
        <taxon>Bacillati</taxon>
        <taxon>Actinomycetota</taxon>
        <taxon>Actinomycetes</taxon>
        <taxon>Pseudonocardiales</taxon>
        <taxon>Pseudonocardiaceae</taxon>
        <taxon>Saccharomonospora</taxon>
    </lineage>
</organism>
<name>A0A837DH16_9PSEU</name>